<dbReference type="PANTHER" id="PTHR32089:SF112">
    <property type="entry name" value="LYSOZYME-LIKE PROTEIN-RELATED"/>
    <property type="match status" value="1"/>
</dbReference>
<evidence type="ECO:0000313" key="6">
    <source>
        <dbReference type="EMBL" id="RKD25828.1"/>
    </source>
</evidence>
<keyword evidence="1 3" id="KW-0807">Transducer</keyword>
<keyword evidence="7" id="KW-1185">Reference proteome</keyword>
<dbReference type="RefSeq" id="WP_281269263.1">
    <property type="nucleotide sequence ID" value="NZ_MCHY01000006.1"/>
</dbReference>
<gene>
    <name evidence="6" type="ORF">BEP19_02515</name>
</gene>
<evidence type="ECO:0000313" key="7">
    <source>
        <dbReference type="Proteomes" id="UP000284219"/>
    </source>
</evidence>
<dbReference type="SMART" id="SM00283">
    <property type="entry name" value="MA"/>
    <property type="match status" value="1"/>
</dbReference>
<proteinExistence type="inferred from homology"/>
<accession>A0A419SNF6</accession>
<comment type="similarity">
    <text evidence="2">Belongs to the methyl-accepting chemotaxis (MCP) protein family.</text>
</comment>
<dbReference type="Proteomes" id="UP000284219">
    <property type="component" value="Unassembled WGS sequence"/>
</dbReference>
<evidence type="ECO:0000256" key="3">
    <source>
        <dbReference type="PROSITE-ProRule" id="PRU00284"/>
    </source>
</evidence>
<dbReference type="InterPro" id="IPR004089">
    <property type="entry name" value="MCPsignal_dom"/>
</dbReference>
<organism evidence="6 7">
    <name type="scientific">Ammoniphilus oxalaticus</name>
    <dbReference type="NCBI Taxonomy" id="66863"/>
    <lineage>
        <taxon>Bacteria</taxon>
        <taxon>Bacillati</taxon>
        <taxon>Bacillota</taxon>
        <taxon>Bacilli</taxon>
        <taxon>Bacillales</taxon>
        <taxon>Paenibacillaceae</taxon>
        <taxon>Aneurinibacillus group</taxon>
        <taxon>Ammoniphilus</taxon>
    </lineage>
</organism>
<evidence type="ECO:0000256" key="1">
    <source>
        <dbReference type="ARBA" id="ARBA00023224"/>
    </source>
</evidence>
<dbReference type="Gene3D" id="1.10.287.950">
    <property type="entry name" value="Methyl-accepting chemotaxis protein"/>
    <property type="match status" value="1"/>
</dbReference>
<dbReference type="GO" id="GO:0004888">
    <property type="term" value="F:transmembrane signaling receptor activity"/>
    <property type="evidence" value="ECO:0007669"/>
    <property type="project" value="InterPro"/>
</dbReference>
<dbReference type="PRINTS" id="PR00260">
    <property type="entry name" value="CHEMTRNSDUCR"/>
</dbReference>
<protein>
    <recommendedName>
        <fullName evidence="5">Methyl-accepting transducer domain-containing protein</fullName>
    </recommendedName>
</protein>
<dbReference type="PROSITE" id="PS50111">
    <property type="entry name" value="CHEMOTAXIS_TRANSDUC_2"/>
    <property type="match status" value="1"/>
</dbReference>
<name>A0A419SNF6_9BACL</name>
<dbReference type="SUPFAM" id="SSF58104">
    <property type="entry name" value="Methyl-accepting chemotaxis protein (MCP) signaling domain"/>
    <property type="match status" value="1"/>
</dbReference>
<dbReference type="Pfam" id="PF00015">
    <property type="entry name" value="MCPsignal"/>
    <property type="match status" value="1"/>
</dbReference>
<comment type="caution">
    <text evidence="6">The sequence shown here is derived from an EMBL/GenBank/DDBJ whole genome shotgun (WGS) entry which is preliminary data.</text>
</comment>
<reference evidence="6 7" key="1">
    <citation type="submission" date="2016-08" db="EMBL/GenBank/DDBJ databases">
        <title>Novel Firmicute Genomes.</title>
        <authorList>
            <person name="Poppleton D.I."/>
            <person name="Gribaldo S."/>
        </authorList>
    </citation>
    <scope>NUCLEOTIDE SEQUENCE [LARGE SCALE GENOMIC DNA]</scope>
    <source>
        <strain evidence="6 7">RAOx-1</strain>
    </source>
</reference>
<feature type="domain" description="Methyl-accepting transducer" evidence="5">
    <location>
        <begin position="56"/>
        <end position="278"/>
    </location>
</feature>
<feature type="compositionally biased region" description="Basic and acidic residues" evidence="4">
    <location>
        <begin position="1"/>
        <end position="12"/>
    </location>
</feature>
<dbReference type="AlphaFoldDB" id="A0A419SNF6"/>
<feature type="region of interest" description="Disordered" evidence="4">
    <location>
        <begin position="1"/>
        <end position="22"/>
    </location>
</feature>
<evidence type="ECO:0000256" key="4">
    <source>
        <dbReference type="SAM" id="MobiDB-lite"/>
    </source>
</evidence>
<evidence type="ECO:0000256" key="2">
    <source>
        <dbReference type="ARBA" id="ARBA00029447"/>
    </source>
</evidence>
<dbReference type="GO" id="GO:0006935">
    <property type="term" value="P:chemotaxis"/>
    <property type="evidence" value="ECO:0007669"/>
    <property type="project" value="InterPro"/>
</dbReference>
<sequence length="314" mass="34908">MFWKKDVKKETDQQEGNSGDQLASQLAERQKLEGEIYSLSKQMGAIIRQHELVNDQHDELGVLVDSLKQTVEKIQSISAEGAQEAQTLSVTGENLSQIADQSVQNTMEGEKALTRLDQVITQLQSDNERDSISMNQLSERSEQITSIVQAIGDISKQTNLLALNAAIEAARAGEHGRGFAIVADEVRKLADMTNTSTVEITELIHAIQEEVSKALSNSRENTKLIAEAQDTCHNLSEKMRSIIQAFDLTRQEVYNVGTHIESQRAYSNQIQDQINESYKILSSVHEKIVSHIQEASVVDDGLESTFNELKTMVP</sequence>
<dbReference type="GO" id="GO:0007165">
    <property type="term" value="P:signal transduction"/>
    <property type="evidence" value="ECO:0007669"/>
    <property type="project" value="UniProtKB-KW"/>
</dbReference>
<dbReference type="EMBL" id="MCHY01000006">
    <property type="protein sequence ID" value="RKD25828.1"/>
    <property type="molecule type" value="Genomic_DNA"/>
</dbReference>
<evidence type="ECO:0000259" key="5">
    <source>
        <dbReference type="PROSITE" id="PS50111"/>
    </source>
</evidence>
<dbReference type="PANTHER" id="PTHR32089">
    <property type="entry name" value="METHYL-ACCEPTING CHEMOTAXIS PROTEIN MCPB"/>
    <property type="match status" value="1"/>
</dbReference>
<dbReference type="InterPro" id="IPR004090">
    <property type="entry name" value="Chemotax_Me-accpt_rcpt"/>
</dbReference>
<dbReference type="GO" id="GO:0016020">
    <property type="term" value="C:membrane"/>
    <property type="evidence" value="ECO:0007669"/>
    <property type="project" value="InterPro"/>
</dbReference>